<dbReference type="GO" id="GO:0009535">
    <property type="term" value="C:chloroplast thylakoid membrane"/>
    <property type="evidence" value="ECO:0007669"/>
    <property type="project" value="UniProtKB-SubCell"/>
</dbReference>
<dbReference type="Pfam" id="PF05757">
    <property type="entry name" value="PsbQ"/>
    <property type="match status" value="1"/>
</dbReference>
<evidence type="ECO:0000313" key="8">
    <source>
        <dbReference type="EMBL" id="KAJ8513722.1"/>
    </source>
</evidence>
<keyword evidence="4" id="KW-0809">Transit peptide</keyword>
<dbReference type="PANTHER" id="PTHR33399:SF8">
    <property type="entry name" value="OS04G0522800 PROTEIN"/>
    <property type="match status" value="1"/>
</dbReference>
<dbReference type="InterPro" id="IPR008797">
    <property type="entry name" value="PSII_PsbQ"/>
</dbReference>
<comment type="caution">
    <text evidence="8">The sequence shown here is derived from an EMBL/GenBank/DDBJ whole genome shotgun (WGS) entry which is preliminary data.</text>
</comment>
<sequence>MESKGCAHRIRNCGSELLALEGFLTNVNEDRWKIIENNTRLKSTFLYCDLNRLISNEKDERKELLTNLTGRLSYLLEKLDRDVKTRSVPLTRIHFDDIANVLREIDALLVPLL</sequence>
<dbReference type="SUPFAM" id="SSF101112">
    <property type="entry name" value="Oxygen-evolving enhancer protein 3"/>
    <property type="match status" value="1"/>
</dbReference>
<dbReference type="GO" id="GO:0005509">
    <property type="term" value="F:calcium ion binding"/>
    <property type="evidence" value="ECO:0007669"/>
    <property type="project" value="InterPro"/>
</dbReference>
<dbReference type="PANTHER" id="PTHR33399">
    <property type="entry name" value="OXYGEN-EVOLVING ENHANCER PROTEIN 3-1, CHLOROPLASTIC"/>
    <property type="match status" value="1"/>
</dbReference>
<evidence type="ECO:0000256" key="7">
    <source>
        <dbReference type="ARBA" id="ARBA00035649"/>
    </source>
</evidence>
<comment type="similarity">
    <text evidence="7">Belongs to the PsbQ family.</text>
</comment>
<evidence type="ECO:0000256" key="1">
    <source>
        <dbReference type="ARBA" id="ARBA00004334"/>
    </source>
</evidence>
<dbReference type="Proteomes" id="UP001222027">
    <property type="component" value="Unassembled WGS sequence"/>
</dbReference>
<dbReference type="AlphaFoldDB" id="A0AAV8S2L5"/>
<proteinExistence type="inferred from homology"/>
<dbReference type="Gene3D" id="1.20.120.290">
    <property type="entry name" value="Oxygen-evolving enhancer protein 3 (PsbQ), four-helix up-down bundle"/>
    <property type="match status" value="1"/>
</dbReference>
<evidence type="ECO:0000256" key="2">
    <source>
        <dbReference type="ARBA" id="ARBA00022528"/>
    </source>
</evidence>
<gene>
    <name evidence="8" type="ORF">OPV22_004156</name>
</gene>
<comment type="subcellular location">
    <subcellularLocation>
        <location evidence="1">Plastid</location>
        <location evidence="1">Chloroplast thylakoid membrane</location>
    </subcellularLocation>
</comment>
<evidence type="ECO:0000313" key="9">
    <source>
        <dbReference type="Proteomes" id="UP001222027"/>
    </source>
</evidence>
<dbReference type="InterPro" id="IPR023222">
    <property type="entry name" value="PsbQ-like_dom_sf"/>
</dbReference>
<accession>A0AAV8S2L5</accession>
<protein>
    <submittedName>
        <fullName evidence="8">Uncharacterized protein</fullName>
    </submittedName>
</protein>
<evidence type="ECO:0000256" key="3">
    <source>
        <dbReference type="ARBA" id="ARBA00022640"/>
    </source>
</evidence>
<reference evidence="8 9" key="1">
    <citation type="submission" date="2022-12" db="EMBL/GenBank/DDBJ databases">
        <title>Chromosome-scale assembly of the Ensete ventricosum genome.</title>
        <authorList>
            <person name="Dussert Y."/>
            <person name="Stocks J."/>
            <person name="Wendawek A."/>
            <person name="Woldeyes F."/>
            <person name="Nichols R.A."/>
            <person name="Borrell J.S."/>
        </authorList>
    </citation>
    <scope>NUCLEOTIDE SEQUENCE [LARGE SCALE GENOMIC DNA]</scope>
    <source>
        <strain evidence="9">cv. Maze</strain>
        <tissue evidence="8">Seeds</tissue>
    </source>
</reference>
<keyword evidence="6" id="KW-0472">Membrane</keyword>
<keyword evidence="9" id="KW-1185">Reference proteome</keyword>
<keyword evidence="5" id="KW-0793">Thylakoid</keyword>
<evidence type="ECO:0000256" key="5">
    <source>
        <dbReference type="ARBA" id="ARBA00023078"/>
    </source>
</evidence>
<dbReference type="GO" id="GO:0019898">
    <property type="term" value="C:extrinsic component of membrane"/>
    <property type="evidence" value="ECO:0007669"/>
    <property type="project" value="InterPro"/>
</dbReference>
<dbReference type="GO" id="GO:0009654">
    <property type="term" value="C:photosystem II oxygen evolving complex"/>
    <property type="evidence" value="ECO:0007669"/>
    <property type="project" value="InterPro"/>
</dbReference>
<organism evidence="8 9">
    <name type="scientific">Ensete ventricosum</name>
    <name type="common">Abyssinian banana</name>
    <name type="synonym">Musa ensete</name>
    <dbReference type="NCBI Taxonomy" id="4639"/>
    <lineage>
        <taxon>Eukaryota</taxon>
        <taxon>Viridiplantae</taxon>
        <taxon>Streptophyta</taxon>
        <taxon>Embryophyta</taxon>
        <taxon>Tracheophyta</taxon>
        <taxon>Spermatophyta</taxon>
        <taxon>Magnoliopsida</taxon>
        <taxon>Liliopsida</taxon>
        <taxon>Zingiberales</taxon>
        <taxon>Musaceae</taxon>
        <taxon>Ensete</taxon>
    </lineage>
</organism>
<keyword evidence="2" id="KW-0150">Chloroplast</keyword>
<dbReference type="InterPro" id="IPR054099">
    <property type="entry name" value="PSII_PsbQ_pln"/>
</dbReference>
<evidence type="ECO:0000256" key="4">
    <source>
        <dbReference type="ARBA" id="ARBA00022946"/>
    </source>
</evidence>
<keyword evidence="3" id="KW-0934">Plastid</keyword>
<name>A0AAV8S2L5_ENSVE</name>
<dbReference type="EMBL" id="JAQQAF010000001">
    <property type="protein sequence ID" value="KAJ8513722.1"/>
    <property type="molecule type" value="Genomic_DNA"/>
</dbReference>
<evidence type="ECO:0000256" key="6">
    <source>
        <dbReference type="ARBA" id="ARBA00023136"/>
    </source>
</evidence>
<dbReference type="GO" id="GO:0009767">
    <property type="term" value="P:photosynthetic electron transport chain"/>
    <property type="evidence" value="ECO:0007669"/>
    <property type="project" value="TreeGrafter"/>
</dbReference>